<evidence type="ECO:0000313" key="3">
    <source>
        <dbReference type="Proteomes" id="UP000242869"/>
    </source>
</evidence>
<feature type="chain" id="PRO_5017256780" description="DUF4156 domain-containing protein" evidence="1">
    <location>
        <begin position="22"/>
        <end position="105"/>
    </location>
</feature>
<sequence length="105" mass="11489">MRKRVVLFLFPVLLAAGCTFIDPLPGSEKVVVAKPDHVAYCVRLGQTKVNVLDKAGFIERDPAKIRADLELLARNSAVEMGGDTLVAATPISEGSQTFTVYRCRR</sequence>
<dbReference type="Pfam" id="PF13698">
    <property type="entry name" value="DUF4156"/>
    <property type="match status" value="1"/>
</dbReference>
<dbReference type="STRING" id="83765.SAMN05660284_02729"/>
<dbReference type="InterPro" id="IPR025294">
    <property type="entry name" value="DUF4156"/>
</dbReference>
<dbReference type="RefSeq" id="WP_177187895.1">
    <property type="nucleotide sequence ID" value="NZ_FOVE01000027.1"/>
</dbReference>
<name>A0A1I5DS84_9NEIS</name>
<dbReference type="AlphaFoldDB" id="A0A1I5DS84"/>
<gene>
    <name evidence="2" type="ORF">SAMN05660284_02729</name>
</gene>
<proteinExistence type="predicted"/>
<dbReference type="PROSITE" id="PS51257">
    <property type="entry name" value="PROKAR_LIPOPROTEIN"/>
    <property type="match status" value="1"/>
</dbReference>
<evidence type="ECO:0000313" key="2">
    <source>
        <dbReference type="EMBL" id="SFO01641.1"/>
    </source>
</evidence>
<evidence type="ECO:0008006" key="4">
    <source>
        <dbReference type="Google" id="ProtNLM"/>
    </source>
</evidence>
<keyword evidence="3" id="KW-1185">Reference proteome</keyword>
<evidence type="ECO:0000256" key="1">
    <source>
        <dbReference type="SAM" id="SignalP"/>
    </source>
</evidence>
<keyword evidence="1" id="KW-0732">Signal</keyword>
<reference evidence="3" key="1">
    <citation type="submission" date="2016-10" db="EMBL/GenBank/DDBJ databases">
        <authorList>
            <person name="Varghese N."/>
            <person name="Submissions S."/>
        </authorList>
    </citation>
    <scope>NUCLEOTIDE SEQUENCE [LARGE SCALE GENOMIC DNA]</scope>
    <source>
        <strain evidence="3">DSM 6150</strain>
    </source>
</reference>
<feature type="signal peptide" evidence="1">
    <location>
        <begin position="1"/>
        <end position="21"/>
    </location>
</feature>
<protein>
    <recommendedName>
        <fullName evidence="4">DUF4156 domain-containing protein</fullName>
    </recommendedName>
</protein>
<dbReference type="EMBL" id="FOVE01000027">
    <property type="protein sequence ID" value="SFO01641.1"/>
    <property type="molecule type" value="Genomic_DNA"/>
</dbReference>
<dbReference type="Proteomes" id="UP000242869">
    <property type="component" value="Unassembled WGS sequence"/>
</dbReference>
<organism evidence="2 3">
    <name type="scientific">Formivibrio citricus</name>
    <dbReference type="NCBI Taxonomy" id="83765"/>
    <lineage>
        <taxon>Bacteria</taxon>
        <taxon>Pseudomonadati</taxon>
        <taxon>Pseudomonadota</taxon>
        <taxon>Betaproteobacteria</taxon>
        <taxon>Neisseriales</taxon>
        <taxon>Chitinibacteraceae</taxon>
        <taxon>Formivibrio</taxon>
    </lineage>
</organism>
<accession>A0A1I5DS84</accession>